<dbReference type="EMBL" id="QGGV01000002">
    <property type="protein sequence ID" value="PWK57699.1"/>
    <property type="molecule type" value="Genomic_DNA"/>
</dbReference>
<gene>
    <name evidence="1" type="ORF">C8D95_102346</name>
</gene>
<dbReference type="Proteomes" id="UP000245390">
    <property type="component" value="Unassembled WGS sequence"/>
</dbReference>
<name>A0A316G9Q2_9RHOB</name>
<evidence type="ECO:0000313" key="2">
    <source>
        <dbReference type="Proteomes" id="UP000245390"/>
    </source>
</evidence>
<organism evidence="1 2">
    <name type="scientific">Silicimonas algicola</name>
    <dbReference type="NCBI Taxonomy" id="1826607"/>
    <lineage>
        <taxon>Bacteria</taxon>
        <taxon>Pseudomonadati</taxon>
        <taxon>Pseudomonadota</taxon>
        <taxon>Alphaproteobacteria</taxon>
        <taxon>Rhodobacterales</taxon>
        <taxon>Paracoccaceae</taxon>
    </lineage>
</organism>
<sequence length="39" mass="4643">MERTLQRVFKVPSELPERFAEMLRHLDEKSSARAVVRDD</sequence>
<accession>A0A316G9Q2</accession>
<keyword evidence="2" id="KW-1185">Reference proteome</keyword>
<comment type="caution">
    <text evidence="1">The sequence shown here is derived from an EMBL/GenBank/DDBJ whole genome shotgun (WGS) entry which is preliminary data.</text>
</comment>
<reference evidence="1 2" key="1">
    <citation type="submission" date="2018-05" db="EMBL/GenBank/DDBJ databases">
        <title>Genomic Encyclopedia of Type Strains, Phase IV (KMG-IV): sequencing the most valuable type-strain genomes for metagenomic binning, comparative biology and taxonomic classification.</title>
        <authorList>
            <person name="Goeker M."/>
        </authorList>
    </citation>
    <scope>NUCLEOTIDE SEQUENCE [LARGE SCALE GENOMIC DNA]</scope>
    <source>
        <strain evidence="1 2">DSM 103371</strain>
    </source>
</reference>
<proteinExistence type="predicted"/>
<evidence type="ECO:0000313" key="1">
    <source>
        <dbReference type="EMBL" id="PWK57699.1"/>
    </source>
</evidence>
<protein>
    <submittedName>
        <fullName evidence="1">Uncharacterized protein</fullName>
    </submittedName>
</protein>
<dbReference type="AlphaFoldDB" id="A0A316G9Q2"/>